<dbReference type="EMBL" id="JABAHT010001081">
    <property type="protein sequence ID" value="KAF4650286.1"/>
    <property type="molecule type" value="Genomic_DNA"/>
</dbReference>
<dbReference type="AlphaFoldDB" id="A0A7J6KUW9"/>
<sequence>MKKLLIIIPVNSASAAVAQNQFPPPLLPGYYETLGTAPEIPSMAGMSMRVRRMMRGKRADLKFQLDDGTDLCLDDYIVERMRYRKADEESRRELAAKCYVFRRTNRDALDDADSLSLWEITRTFTSLRVYGRKDFLICPDGGGKSVSIKLRLQNGRFADVGLMLTNSVHEGPLAITPGRYVKVEGPNYDYKELINMEIEVTGRDAGRQNGMLVLPFSSQETLWTANCELLVVSGSFQRIPPDIKANEISGSFG</sequence>
<evidence type="ECO:0000313" key="2">
    <source>
        <dbReference type="Proteomes" id="UP000570595"/>
    </source>
</evidence>
<dbReference type="OrthoDB" id="10467692at2759"/>
<dbReference type="Proteomes" id="UP000570595">
    <property type="component" value="Unassembled WGS sequence"/>
</dbReference>
<accession>A0A7J6KUW9</accession>
<reference evidence="1 2" key="1">
    <citation type="submission" date="2020-04" db="EMBL/GenBank/DDBJ databases">
        <title>Perkinsus olseni comparative genomics.</title>
        <authorList>
            <person name="Bogema D.R."/>
        </authorList>
    </citation>
    <scope>NUCLEOTIDE SEQUENCE [LARGE SCALE GENOMIC DNA]</scope>
    <source>
        <strain evidence="1">ATCC PRA-179</strain>
    </source>
</reference>
<evidence type="ECO:0000313" key="1">
    <source>
        <dbReference type="EMBL" id="KAF4650286.1"/>
    </source>
</evidence>
<protein>
    <submittedName>
        <fullName evidence="1">Uncharacterized protein</fullName>
    </submittedName>
</protein>
<name>A0A7J6KUW9_PEROL</name>
<organism evidence="1 2">
    <name type="scientific">Perkinsus olseni</name>
    <name type="common">Perkinsus atlanticus</name>
    <dbReference type="NCBI Taxonomy" id="32597"/>
    <lineage>
        <taxon>Eukaryota</taxon>
        <taxon>Sar</taxon>
        <taxon>Alveolata</taxon>
        <taxon>Perkinsozoa</taxon>
        <taxon>Perkinsea</taxon>
        <taxon>Perkinsida</taxon>
        <taxon>Perkinsidae</taxon>
        <taxon>Perkinsus</taxon>
    </lineage>
</organism>
<proteinExistence type="predicted"/>
<gene>
    <name evidence="1" type="ORF">FOZ61_000462</name>
</gene>
<comment type="caution">
    <text evidence="1">The sequence shown here is derived from an EMBL/GenBank/DDBJ whole genome shotgun (WGS) entry which is preliminary data.</text>
</comment>